<name>A0A9P8M0C6_9EUKA</name>
<dbReference type="EMBL" id="AUWU02000001">
    <property type="protein sequence ID" value="KAH0577598.1"/>
    <property type="molecule type" value="Genomic_DNA"/>
</dbReference>
<dbReference type="KEGG" id="ssao:94294975"/>
<reference evidence="1 2" key="1">
    <citation type="journal article" date="2014" name="PLoS Genet.">
        <title>The Genome of Spironucleus salmonicida Highlights a Fish Pathogen Adapted to Fluctuating Environments.</title>
        <authorList>
            <person name="Xu F."/>
            <person name="Jerlstrom-Hultqvist J."/>
            <person name="Einarsson E."/>
            <person name="Astvaldsson A."/>
            <person name="Svard S.G."/>
            <person name="Andersson J.O."/>
        </authorList>
    </citation>
    <scope>NUCLEOTIDE SEQUENCE [LARGE SCALE GENOMIC DNA]</scope>
    <source>
        <strain evidence="1 2">ATCC 50377</strain>
    </source>
</reference>
<dbReference type="RefSeq" id="XP_067768371.1">
    <property type="nucleotide sequence ID" value="XM_067904889.1"/>
</dbReference>
<organism evidence="1 2">
    <name type="scientific">Spironucleus salmonicida</name>
    <dbReference type="NCBI Taxonomy" id="348837"/>
    <lineage>
        <taxon>Eukaryota</taxon>
        <taxon>Metamonada</taxon>
        <taxon>Diplomonadida</taxon>
        <taxon>Hexamitidae</taxon>
        <taxon>Hexamitinae</taxon>
        <taxon>Spironucleus</taxon>
    </lineage>
</organism>
<keyword evidence="2" id="KW-1185">Reference proteome</keyword>
<gene>
    <name evidence="1" type="ORF">SS50377_20952</name>
</gene>
<accession>A0A9P8M0C6</accession>
<sequence>MELNYEQDLLLFAELDFTNQVNFISFYPQKFVFDNLDEIQFMNTIRKDIKGIIHCSSSVIEQELLLNLQQDDYTLFTTLSYNENVHCCYAVTYLPDFMSKQLSKPICLLYVTKNYDKLLRYGDSISFSLIQLNLACKFLSVHYYRQNAFDYFFYLMEYLKKCSQTQGCVQQIQNKAIGIYRNHLGLFMNKIPVLLQFSDDLFVRNILSDNIFYTINISRDKNSSIYQRLQDGVDAILDPQSLFAQRSLFEIIEKEFLNFLEFQLSIIYKFYAQPIFLLEDCDKNIQNYSQSTVNDNQNIIYFGDFAYQKEILDQEFLINYNINIQNYKQSLNYQLQYINFENYSSNQENMLFQNDQILVKYPLDSKLFNNLQLCQLFPYINQFKVQNNDTQLLLKLLLIKQLLSPKILKPLITCCLIGVSLIVCSDSKSFLDKFGDVFSYFIPSKTRIHCHFTESEPQFILSSSIQLPKNPKTVTIFINFEYQKAQFYGYSQSCKFADAFCQIKNDISPNIFYFQLDILFYNLYIDSFNSQVKRQETERQIVLNIANLSTKLNFQVYRKLWVYDKLNLTENELNLNHQ</sequence>
<protein>
    <submittedName>
        <fullName evidence="1">Uncharacterized protein</fullName>
    </submittedName>
</protein>
<proteinExistence type="predicted"/>
<comment type="caution">
    <text evidence="1">The sequence shown here is derived from an EMBL/GenBank/DDBJ whole genome shotgun (WGS) entry which is preliminary data.</text>
</comment>
<dbReference type="AlphaFoldDB" id="A0A9P8M0C6"/>
<evidence type="ECO:0000313" key="2">
    <source>
        <dbReference type="Proteomes" id="UP000018208"/>
    </source>
</evidence>
<dbReference type="GeneID" id="94294975"/>
<evidence type="ECO:0000313" key="1">
    <source>
        <dbReference type="EMBL" id="KAH0577598.1"/>
    </source>
</evidence>
<dbReference type="Proteomes" id="UP000018208">
    <property type="component" value="Unassembled WGS sequence"/>
</dbReference>